<dbReference type="EMBL" id="QUSW01000003">
    <property type="protein sequence ID" value="RQP24218.1"/>
    <property type="molecule type" value="Genomic_DNA"/>
</dbReference>
<keyword evidence="3" id="KW-1185">Reference proteome</keyword>
<feature type="domain" description="SnoaL-like" evidence="1">
    <location>
        <begin position="10"/>
        <end position="98"/>
    </location>
</feature>
<organism evidence="2 3">
    <name type="scientific">Piscinibacter terrae</name>
    <dbReference type="NCBI Taxonomy" id="2496871"/>
    <lineage>
        <taxon>Bacteria</taxon>
        <taxon>Pseudomonadati</taxon>
        <taxon>Pseudomonadota</taxon>
        <taxon>Betaproteobacteria</taxon>
        <taxon>Burkholderiales</taxon>
        <taxon>Sphaerotilaceae</taxon>
        <taxon>Piscinibacter</taxon>
    </lineage>
</organism>
<dbReference type="InterPro" id="IPR037401">
    <property type="entry name" value="SnoaL-like"/>
</dbReference>
<dbReference type="SUPFAM" id="SSF54427">
    <property type="entry name" value="NTF2-like"/>
    <property type="match status" value="1"/>
</dbReference>
<name>A0A3N7HPS3_9BURK</name>
<dbReference type="InterPro" id="IPR032710">
    <property type="entry name" value="NTF2-like_dom_sf"/>
</dbReference>
<protein>
    <submittedName>
        <fullName evidence="2">Nuclear transport factor 2 family protein</fullName>
    </submittedName>
</protein>
<sequence length="118" mass="13054">MQNLPTWLVHYFAAWNAHDAAEMRAQLADTFTATTRYLDPKRSTIGIDAFVACLLEFRAASPAARISLASGLDAHHHLCRYAWRLEVNGRTLEGYDVVELDASGTSMLAVLSFFGPLP</sequence>
<comment type="caution">
    <text evidence="2">The sequence shown here is derived from an EMBL/GenBank/DDBJ whole genome shotgun (WGS) entry which is preliminary data.</text>
</comment>
<gene>
    <name evidence="2" type="ORF">DZC73_12940</name>
</gene>
<evidence type="ECO:0000313" key="2">
    <source>
        <dbReference type="EMBL" id="RQP24218.1"/>
    </source>
</evidence>
<dbReference type="Proteomes" id="UP000267464">
    <property type="component" value="Unassembled WGS sequence"/>
</dbReference>
<dbReference type="Gene3D" id="3.10.450.50">
    <property type="match status" value="1"/>
</dbReference>
<proteinExistence type="predicted"/>
<dbReference type="Pfam" id="PF12680">
    <property type="entry name" value="SnoaL_2"/>
    <property type="match status" value="1"/>
</dbReference>
<accession>A0A3N7HPS3</accession>
<reference evidence="2 3" key="1">
    <citation type="submission" date="2018-08" db="EMBL/GenBank/DDBJ databases">
        <authorList>
            <person name="Khan S.A."/>
            <person name="Jeon C.O."/>
            <person name="Chun B.H."/>
            <person name="Jeong S.E."/>
        </authorList>
    </citation>
    <scope>NUCLEOTIDE SEQUENCE [LARGE SCALE GENOMIC DNA]</scope>
    <source>
        <strain evidence="2 3">S-16</strain>
    </source>
</reference>
<dbReference type="OrthoDB" id="9808719at2"/>
<reference evidence="2 3" key="2">
    <citation type="submission" date="2018-12" db="EMBL/GenBank/DDBJ databases">
        <title>Rhizobacter gummiphilus sp. nov., a rubber-degrading bacterium isolated from the soil of a botanical garden in Japan.</title>
        <authorList>
            <person name="Shunsuke S.S."/>
        </authorList>
    </citation>
    <scope>NUCLEOTIDE SEQUENCE [LARGE SCALE GENOMIC DNA]</scope>
    <source>
        <strain evidence="2 3">S-16</strain>
    </source>
</reference>
<evidence type="ECO:0000259" key="1">
    <source>
        <dbReference type="Pfam" id="PF12680"/>
    </source>
</evidence>
<dbReference type="RefSeq" id="WP_124540707.1">
    <property type="nucleotide sequence ID" value="NZ_QUSW01000003.1"/>
</dbReference>
<evidence type="ECO:0000313" key="3">
    <source>
        <dbReference type="Proteomes" id="UP000267464"/>
    </source>
</evidence>
<dbReference type="AlphaFoldDB" id="A0A3N7HPS3"/>